<evidence type="ECO:0000256" key="3">
    <source>
        <dbReference type="SAM" id="MobiDB-lite"/>
    </source>
</evidence>
<dbReference type="InterPro" id="IPR009003">
    <property type="entry name" value="Peptidase_S1_PA"/>
</dbReference>
<dbReference type="PANTHER" id="PTHR43343">
    <property type="entry name" value="PEPTIDASE S12"/>
    <property type="match status" value="1"/>
</dbReference>
<dbReference type="Gene3D" id="2.40.10.120">
    <property type="match status" value="1"/>
</dbReference>
<protein>
    <submittedName>
        <fullName evidence="5">Serine protease HhoA</fullName>
    </submittedName>
</protein>
<comment type="caution">
    <text evidence="5">The sequence shown here is derived from an EMBL/GenBank/DDBJ whole genome shotgun (WGS) entry which is preliminary data.</text>
</comment>
<evidence type="ECO:0000313" key="6">
    <source>
        <dbReference type="Proteomes" id="UP000494245"/>
    </source>
</evidence>
<keyword evidence="2" id="KW-0378">Hydrolase</keyword>
<dbReference type="SUPFAM" id="SSF50494">
    <property type="entry name" value="Trypsin-like serine proteases"/>
    <property type="match status" value="1"/>
</dbReference>
<feature type="signal peptide" evidence="4">
    <location>
        <begin position="1"/>
        <end position="24"/>
    </location>
</feature>
<evidence type="ECO:0000256" key="1">
    <source>
        <dbReference type="ARBA" id="ARBA00022670"/>
    </source>
</evidence>
<reference evidence="5 6" key="2">
    <citation type="submission" date="2020-05" db="EMBL/GenBank/DDBJ databases">
        <title>Draft genome sequence of Desulfovibrio sp. strainFSS-1.</title>
        <authorList>
            <person name="Shimoshige H."/>
            <person name="Kobayashi H."/>
            <person name="Maekawa T."/>
        </authorList>
    </citation>
    <scope>NUCLEOTIDE SEQUENCE [LARGE SCALE GENOMIC DNA]</scope>
    <source>
        <strain evidence="5 6">SIID29052-01</strain>
    </source>
</reference>
<dbReference type="Pfam" id="PF13365">
    <property type="entry name" value="Trypsin_2"/>
    <property type="match status" value="1"/>
</dbReference>
<feature type="region of interest" description="Disordered" evidence="3">
    <location>
        <begin position="90"/>
        <end position="119"/>
    </location>
</feature>
<dbReference type="RefSeq" id="WP_173080209.1">
    <property type="nucleotide sequence ID" value="NZ_BLTE01000001.1"/>
</dbReference>
<reference evidence="5 6" key="1">
    <citation type="submission" date="2020-04" db="EMBL/GenBank/DDBJ databases">
        <authorList>
            <consortium name="Desulfovibrio sp. FSS-1 genome sequencing consortium"/>
            <person name="Shimoshige H."/>
            <person name="Kobayashi H."/>
            <person name="Maekawa T."/>
        </authorList>
    </citation>
    <scope>NUCLEOTIDE SEQUENCE [LARGE SCALE GENOMIC DNA]</scope>
    <source>
        <strain evidence="5 6">SIID29052-01</strain>
    </source>
</reference>
<keyword evidence="4" id="KW-0732">Signal</keyword>
<evidence type="ECO:0000313" key="5">
    <source>
        <dbReference type="EMBL" id="GFK92247.1"/>
    </source>
</evidence>
<evidence type="ECO:0000256" key="4">
    <source>
        <dbReference type="SAM" id="SignalP"/>
    </source>
</evidence>
<dbReference type="InterPro" id="IPR051201">
    <property type="entry name" value="Chloro_Bact_Ser_Proteases"/>
</dbReference>
<dbReference type="PRINTS" id="PR00834">
    <property type="entry name" value="PROTEASES2C"/>
</dbReference>
<accession>A0A6V8LRM5</accession>
<dbReference type="InterPro" id="IPR001940">
    <property type="entry name" value="Peptidase_S1C"/>
</dbReference>
<organism evidence="5 6">
    <name type="scientific">Fundidesulfovibrio magnetotacticus</name>
    <dbReference type="NCBI Taxonomy" id="2730080"/>
    <lineage>
        <taxon>Bacteria</taxon>
        <taxon>Pseudomonadati</taxon>
        <taxon>Thermodesulfobacteriota</taxon>
        <taxon>Desulfovibrionia</taxon>
        <taxon>Desulfovibrionales</taxon>
        <taxon>Desulfovibrionaceae</taxon>
        <taxon>Fundidesulfovibrio</taxon>
    </lineage>
</organism>
<proteinExistence type="predicted"/>
<feature type="chain" id="PRO_5028877788" evidence="4">
    <location>
        <begin position="25"/>
        <end position="296"/>
    </location>
</feature>
<dbReference type="Proteomes" id="UP000494245">
    <property type="component" value="Unassembled WGS sequence"/>
</dbReference>
<dbReference type="GO" id="GO:0004252">
    <property type="term" value="F:serine-type endopeptidase activity"/>
    <property type="evidence" value="ECO:0007669"/>
    <property type="project" value="InterPro"/>
</dbReference>
<gene>
    <name evidence="5" type="primary">hhoA</name>
    <name evidence="5" type="ORF">NNJEOMEG_00069</name>
</gene>
<dbReference type="EMBL" id="BLTE01000001">
    <property type="protein sequence ID" value="GFK92247.1"/>
    <property type="molecule type" value="Genomic_DNA"/>
</dbReference>
<dbReference type="AlphaFoldDB" id="A0A6V8LRM5"/>
<keyword evidence="6" id="KW-1185">Reference proteome</keyword>
<evidence type="ECO:0000256" key="2">
    <source>
        <dbReference type="ARBA" id="ARBA00022801"/>
    </source>
</evidence>
<dbReference type="PANTHER" id="PTHR43343:SF3">
    <property type="entry name" value="PROTEASE DO-LIKE 8, CHLOROPLASTIC"/>
    <property type="match status" value="1"/>
</dbReference>
<keyword evidence="1 5" id="KW-0645">Protease</keyword>
<dbReference type="GO" id="GO:0006508">
    <property type="term" value="P:proteolysis"/>
    <property type="evidence" value="ECO:0007669"/>
    <property type="project" value="UniProtKB-KW"/>
</dbReference>
<sequence>MRHLLFAAFLSAASIGLSPNIASSAQPAPPGSVTVSRQALPSVVGIAANLSEERPRSRGGQDQEKDQALKRFFEEFGDSFPEERDLFARKAKPQAPEGKNSPQAPEGMNSPQAKPGKVDPKDLRVFGSGFFVADTNLVVTAAHVAGEFKRLYVVTQDQTVLPAAVAVFDERTDLAVLRVETDKAFRGLALGDSLDIEVGEPVLAMGNPFGFTFTVTSGIVSAKGRRLDQNGPGMIQTDAPLNPGNSGGPIVDMQGQVVGVSHAIRSAARKGEQGFSIGLGFAVPVEQVKEILKKAR</sequence>
<name>A0A6V8LRM5_9BACT</name>